<dbReference type="GO" id="GO:0090694">
    <property type="term" value="C:Scc2-Scc4 cohesin loading complex"/>
    <property type="evidence" value="ECO:0007669"/>
    <property type="project" value="TreeGrafter"/>
</dbReference>
<dbReference type="InterPro" id="IPR024986">
    <property type="entry name" value="Nipped-B_C"/>
</dbReference>
<dbReference type="Gene3D" id="1.25.10.10">
    <property type="entry name" value="Leucine-rich Repeat Variant"/>
    <property type="match status" value="1"/>
</dbReference>
<feature type="region of interest" description="Disordered" evidence="7">
    <location>
        <begin position="1"/>
        <end position="29"/>
    </location>
</feature>
<evidence type="ECO:0000259" key="8">
    <source>
        <dbReference type="Pfam" id="PF12830"/>
    </source>
</evidence>
<evidence type="ECO:0000256" key="6">
    <source>
        <dbReference type="RuleBase" id="RU364107"/>
    </source>
</evidence>
<feature type="domain" description="Sister chromatid cohesion C-terminal" evidence="8">
    <location>
        <begin position="1804"/>
        <end position="1985"/>
    </location>
</feature>
<dbReference type="InterPro" id="IPR016024">
    <property type="entry name" value="ARM-type_fold"/>
</dbReference>
<keyword evidence="10" id="KW-1185">Reference proteome</keyword>
<dbReference type="CDD" id="cd23958">
    <property type="entry name" value="SCC2"/>
    <property type="match status" value="1"/>
</dbReference>
<dbReference type="SUPFAM" id="SSF48371">
    <property type="entry name" value="ARM repeat"/>
    <property type="match status" value="1"/>
</dbReference>
<accession>A0AAD7XHY0</accession>
<reference evidence="9" key="1">
    <citation type="submission" date="2022-11" db="EMBL/GenBank/DDBJ databases">
        <title>Genome Sequence of Cubamyces cubensis.</title>
        <authorList>
            <person name="Buettner E."/>
        </authorList>
    </citation>
    <scope>NUCLEOTIDE SEQUENCE</scope>
    <source>
        <strain evidence="9">MPL-01</strain>
    </source>
</reference>
<dbReference type="PANTHER" id="PTHR21704">
    <property type="entry name" value="NIPPED-B-LIKE PROTEIN DELANGIN SCC2-RELATED"/>
    <property type="match status" value="1"/>
</dbReference>
<evidence type="ECO:0000313" key="9">
    <source>
        <dbReference type="EMBL" id="KAJ8496278.1"/>
    </source>
</evidence>
<evidence type="ECO:0000256" key="7">
    <source>
        <dbReference type="SAM" id="MobiDB-lite"/>
    </source>
</evidence>
<sequence length="2156" mass="237074">MNGHHHYSYSNTQQPAYDSPDAIPPTAAAADSVQDAHQLLAAYPFGSATPATHVTRHLSNLSISAAPPSYTQPYSAAPPTSSHQQPRYPQYTEYAREFSQILNPAPSDPSRAYWENTRNQAVYHLAGQGPLYPNYQPPSQWPPAQSRPSTYQSNAFAQSVFSHTAPSASYPTPPPPGISSSSSSLAGALGPAPPRPPRQTYQPQDSPAFFNNFLAQTPAPPPRPVSQAPKPAPQHVYLSSQSERSYSQPHTSRHPQAAGPLPQQSFHVPEYVRSPPQAMQQPSPFVRSPPLQAQSAYQLPPLSRRPTQEMYPSHPRMTQPEQPAPRARQALQMHPTQQVDSTRQGHQTTQVYQIHPPQQSHDAHTRQPPRPMPQRSEAPEPPKAQQLPPPQPQPPRPPQPAQPVQKEPPFPDIGSPDPLAVSQPSPEVKMTPRKRKHDQYLDSPTVKRVQIADPNRPIPTERAQQTSPHLRRIVEVVITTPPKQRTTPVLTPQTKKSGAYVQVPPLPRAYHTPVSQRRVVPEVVITTTTMGKPRIKKLDEDEDLGGFGSDVDGSPVAHRRNGVTASGKSSVRRATGERDDRAPIEKLTTLLEDIFEAEDGLPPDIEPHDLPVEWFSPLTAPGSQPHLHPNLVRKLTTHITKVARPSKRHRINSRDANGAAAGTPRYRCRMADIDTTTLSRILKMLERSVRAGEELDPFKSTGAPPSKSGKGKKAANGKKAQAEGRRSKSQSPVEPAEGDSMDVDEAPAEQSVTDQDIETLTRTLEIARDSVLAADCCVALLASDRLPKQLYSEELITACLATVKNQLTKILYPFVEATPNDAQASAILRELIQLSLSLDSVQRRLVSETFQAVSSVLPRINDLICADSMAMSESIIIQAVYIAIGPFFVVEAEPEGKSKKATSGSAVISGLGGTAMRGLRLDALSLIRSVFANHEEQRSWIIEEILSSLIKLSDTKQRAGQFRLRDGRSIRTVSALLMQLVQTSAHDVRVEAKAIRKARDQALALRRQESYNEKTKEPWLDEHDSDEIRLYASGLDSATKAAKTIVLFLTQRSGKAKTTKNSNEAEYRAIFDNLISDLLAVLFWPEWPAASLILSIICKFMVSSLDDVKSAQNDNNAVKTLALDHLGVIAAHLRTSMLKFKRDSDDAVLSPLDEIVSSLDAGKLQQLVAAHQDLQSHLCKRSSEDQAFDSARELTAVMWGHELALVLQHCESVLAGDEEMDPKADRKSFKSLAMKLKAAMRAIWDDISGDLFDIGSSHEEVARIDRLSEEIGTCQHLRNSFNPILTVVLQALDAPLVAMRTKALKALGQIVTSDPSILSAANVRRGIETHLLDSSPAVRDAAVELIGKYMIDSPKFASDYYQKIADRIADTGLGVRKRVIKLLKAYYNVTEERSARVDICTRIVLRMLDEDDTVKDLAIKTIEELWFLAPSSASKSNGASHDKSEFLTKVAIIMGVAAQFKDRQSPLEDLLHRIMADKEENDRNALHQRYVEVCETLIDGLVDASDLPGFSVLNCVQTIYLFTSAYPAVLSGSNAATLLPYLKNATTPEEQTTSDYLLRIFRASIPHMPKTAAKFGQELQLALQPMILKPSTAAGVQGLQETVACMCAVVHHITHDFGRIVALLRSCNARLQQAIQKSSGQTLAAAEQRALSILLFITSLLCEHCNFDQLRIEQEKFKADIDKITRGSVTEHVYLCLLKLYEKYEDHGLRGRILQCLGFLFRAQPALMTAEPSAKIMDSIFASPVEEARGRLLKILQDFLVSEAAKHAANEKAAAGPKGKTTSAKVNMEELIGNTDGFADSGVSSAVVQRYLDKILDAALSQAPQIQGAAVDILTFTIKQGLAHPLQSFPVIVALETSPNPHLHSRASALHAILHSKHTSLLNARFVNSARASFDYQKKVADGPVKGYRMTPSPTALLQRWYSLTREKRATRQDFLRALVRVFDVELGKSSQDDVEFTRYMAENFASFDYKTQEEPLTVIKSLTAVLSTAGMQLVEMLSPSHLLTQLHAPTGSQSAGPPAQPIGQDVSMGEASGVAEAPPQAQQIVPAPPQFGVQDLGLMRSSVIVAMLMLLKAHLKVLYGISEERCLKFVIGKKSAVGDRPATRKHERPLSWERLPFATVPMLTSEDAAAQTSKFLEIWSEDGVTAEPEDDLMMT</sequence>
<dbReference type="InterPro" id="IPR033031">
    <property type="entry name" value="Scc2/Nipped-B"/>
</dbReference>
<feature type="compositionally biased region" description="Polar residues" evidence="7">
    <location>
        <begin position="237"/>
        <end position="250"/>
    </location>
</feature>
<feature type="compositionally biased region" description="Polar residues" evidence="7">
    <location>
        <begin position="334"/>
        <end position="360"/>
    </location>
</feature>
<dbReference type="GO" id="GO:1990414">
    <property type="term" value="P:replication-born double-strand break repair via sister chromatid exchange"/>
    <property type="evidence" value="ECO:0007669"/>
    <property type="project" value="TreeGrafter"/>
</dbReference>
<evidence type="ECO:0000256" key="1">
    <source>
        <dbReference type="ARBA" id="ARBA00004123"/>
    </source>
</evidence>
<evidence type="ECO:0000313" key="10">
    <source>
        <dbReference type="Proteomes" id="UP001215151"/>
    </source>
</evidence>
<evidence type="ECO:0000256" key="5">
    <source>
        <dbReference type="ARBA" id="ARBA00023306"/>
    </source>
</evidence>
<dbReference type="GO" id="GO:0071169">
    <property type="term" value="P:establishment of protein localization to chromatin"/>
    <property type="evidence" value="ECO:0007669"/>
    <property type="project" value="TreeGrafter"/>
</dbReference>
<dbReference type="GO" id="GO:0140588">
    <property type="term" value="P:chromatin looping"/>
    <property type="evidence" value="ECO:0007669"/>
    <property type="project" value="InterPro"/>
</dbReference>
<feature type="compositionally biased region" description="Low complexity" evidence="7">
    <location>
        <begin position="178"/>
        <end position="190"/>
    </location>
</feature>
<feature type="compositionally biased region" description="Low complexity" evidence="7">
    <location>
        <begin position="699"/>
        <end position="708"/>
    </location>
</feature>
<comment type="caution">
    <text evidence="9">The sequence shown here is derived from an EMBL/GenBank/DDBJ whole genome shotgun (WGS) entry which is preliminary data.</text>
</comment>
<dbReference type="GO" id="GO:0010468">
    <property type="term" value="P:regulation of gene expression"/>
    <property type="evidence" value="ECO:0007669"/>
    <property type="project" value="InterPro"/>
</dbReference>
<dbReference type="InterPro" id="IPR011989">
    <property type="entry name" value="ARM-like"/>
</dbReference>
<keyword evidence="3 6" id="KW-0677">Repeat</keyword>
<dbReference type="Proteomes" id="UP001215151">
    <property type="component" value="Unassembled WGS sequence"/>
</dbReference>
<feature type="compositionally biased region" description="Acidic residues" evidence="7">
    <location>
        <begin position="736"/>
        <end position="747"/>
    </location>
</feature>
<keyword evidence="5 6" id="KW-0131">Cell cycle</keyword>
<organism evidence="9 10">
    <name type="scientific">Trametes cubensis</name>
    <dbReference type="NCBI Taxonomy" id="1111947"/>
    <lineage>
        <taxon>Eukaryota</taxon>
        <taxon>Fungi</taxon>
        <taxon>Dikarya</taxon>
        <taxon>Basidiomycota</taxon>
        <taxon>Agaricomycotina</taxon>
        <taxon>Agaricomycetes</taxon>
        <taxon>Polyporales</taxon>
        <taxon>Polyporaceae</taxon>
        <taxon>Trametes</taxon>
    </lineage>
</organism>
<dbReference type="InterPro" id="IPR026003">
    <property type="entry name" value="Cohesin_HEAT"/>
</dbReference>
<proteinExistence type="inferred from homology"/>
<dbReference type="PANTHER" id="PTHR21704:SF18">
    <property type="entry name" value="NIPPED-B-LIKE PROTEIN"/>
    <property type="match status" value="1"/>
</dbReference>
<dbReference type="Pfam" id="PF12765">
    <property type="entry name" value="Cohesin_HEAT"/>
    <property type="match status" value="1"/>
</dbReference>
<name>A0AAD7XHY0_9APHY</name>
<evidence type="ECO:0000256" key="4">
    <source>
        <dbReference type="ARBA" id="ARBA00023242"/>
    </source>
</evidence>
<dbReference type="GO" id="GO:0003682">
    <property type="term" value="F:chromatin binding"/>
    <property type="evidence" value="ECO:0007669"/>
    <property type="project" value="TreeGrafter"/>
</dbReference>
<gene>
    <name evidence="9" type="ORF">ONZ51_g1176</name>
</gene>
<feature type="region of interest" description="Disordered" evidence="7">
    <location>
        <begin position="693"/>
        <end position="756"/>
    </location>
</feature>
<evidence type="ECO:0000256" key="2">
    <source>
        <dbReference type="ARBA" id="ARBA00009252"/>
    </source>
</evidence>
<protein>
    <recommendedName>
        <fullName evidence="6">Sister chromatid cohesion protein</fullName>
    </recommendedName>
</protein>
<dbReference type="GO" id="GO:0034087">
    <property type="term" value="P:establishment of mitotic sister chromatid cohesion"/>
    <property type="evidence" value="ECO:0007669"/>
    <property type="project" value="TreeGrafter"/>
</dbReference>
<comment type="similarity">
    <text evidence="2 6">Belongs to the SCC2/Nipped-B family.</text>
</comment>
<feature type="region of interest" description="Disordered" evidence="7">
    <location>
        <begin position="2008"/>
        <end position="2039"/>
    </location>
</feature>
<feature type="compositionally biased region" description="Pro residues" evidence="7">
    <location>
        <begin position="379"/>
        <end position="411"/>
    </location>
</feature>
<dbReference type="EMBL" id="JAPEVG010000016">
    <property type="protein sequence ID" value="KAJ8496278.1"/>
    <property type="molecule type" value="Genomic_DNA"/>
</dbReference>
<feature type="region of interest" description="Disordered" evidence="7">
    <location>
        <begin position="164"/>
        <end position="466"/>
    </location>
</feature>
<dbReference type="GO" id="GO:0061775">
    <property type="term" value="F:cohesin loader activity"/>
    <property type="evidence" value="ECO:0007669"/>
    <property type="project" value="InterPro"/>
</dbReference>
<feature type="region of interest" description="Disordered" evidence="7">
    <location>
        <begin position="546"/>
        <end position="579"/>
    </location>
</feature>
<evidence type="ECO:0000256" key="3">
    <source>
        <dbReference type="ARBA" id="ARBA00022737"/>
    </source>
</evidence>
<keyword evidence="4 6" id="KW-0539">Nucleus</keyword>
<dbReference type="Pfam" id="PF12830">
    <property type="entry name" value="Nipped-B_C"/>
    <property type="match status" value="1"/>
</dbReference>
<comment type="subcellular location">
    <subcellularLocation>
        <location evidence="1 6">Nucleus</location>
    </subcellularLocation>
</comment>
<feature type="compositionally biased region" description="Low complexity" evidence="7">
    <location>
        <begin position="18"/>
        <end position="29"/>
    </location>
</feature>